<dbReference type="Proteomes" id="UP001437256">
    <property type="component" value="Unassembled WGS sequence"/>
</dbReference>
<evidence type="ECO:0000256" key="2">
    <source>
        <dbReference type="SAM" id="MobiDB-lite"/>
    </source>
</evidence>
<feature type="compositionally biased region" description="Basic and acidic residues" evidence="2">
    <location>
        <begin position="219"/>
        <end position="236"/>
    </location>
</feature>
<feature type="region of interest" description="Disordered" evidence="2">
    <location>
        <begin position="203"/>
        <end position="236"/>
    </location>
</feature>
<organism evidence="5 6">
    <name type="scientific">Marasmius tenuissimus</name>
    <dbReference type="NCBI Taxonomy" id="585030"/>
    <lineage>
        <taxon>Eukaryota</taxon>
        <taxon>Fungi</taxon>
        <taxon>Dikarya</taxon>
        <taxon>Basidiomycota</taxon>
        <taxon>Agaricomycotina</taxon>
        <taxon>Agaricomycetes</taxon>
        <taxon>Agaricomycetidae</taxon>
        <taxon>Agaricales</taxon>
        <taxon>Marasmiineae</taxon>
        <taxon>Marasmiaceae</taxon>
        <taxon>Marasmius</taxon>
    </lineage>
</organism>
<feature type="domain" description="DUF7788" evidence="4">
    <location>
        <begin position="499"/>
        <end position="720"/>
    </location>
</feature>
<keyword evidence="6" id="KW-1185">Reference proteome</keyword>
<dbReference type="Pfam" id="PF25043">
    <property type="entry name" value="DUF7788"/>
    <property type="match status" value="1"/>
</dbReference>
<dbReference type="InterPro" id="IPR058580">
    <property type="entry name" value="DUF2828"/>
</dbReference>
<accession>A0ABR2ZU97</accession>
<evidence type="ECO:0000256" key="1">
    <source>
        <dbReference type="SAM" id="Coils"/>
    </source>
</evidence>
<evidence type="ECO:0000259" key="3">
    <source>
        <dbReference type="Pfam" id="PF11443"/>
    </source>
</evidence>
<dbReference type="InterPro" id="IPR056690">
    <property type="entry name" value="DUF7788"/>
</dbReference>
<dbReference type="InterPro" id="IPR036465">
    <property type="entry name" value="vWFA_dom_sf"/>
</dbReference>
<evidence type="ECO:0000259" key="4">
    <source>
        <dbReference type="Pfam" id="PF25043"/>
    </source>
</evidence>
<comment type="caution">
    <text evidence="5">The sequence shown here is derived from an EMBL/GenBank/DDBJ whole genome shotgun (WGS) entry which is preliminary data.</text>
</comment>
<dbReference type="Pfam" id="PF11443">
    <property type="entry name" value="DUF2828"/>
    <property type="match status" value="1"/>
</dbReference>
<dbReference type="PIRSF" id="PIRSF015417">
    <property type="entry name" value="T31B5_30_vWA"/>
    <property type="match status" value="1"/>
</dbReference>
<dbReference type="EMBL" id="JBBXMP010000058">
    <property type="protein sequence ID" value="KAL0064681.1"/>
    <property type="molecule type" value="Genomic_DNA"/>
</dbReference>
<protein>
    <recommendedName>
        <fullName evidence="7">DUF2828 domain-containing protein</fullName>
    </recommendedName>
</protein>
<keyword evidence="1" id="KW-0175">Coiled coil</keyword>
<dbReference type="Gene3D" id="3.40.50.410">
    <property type="entry name" value="von Willebrand factor, type A domain"/>
    <property type="match status" value="1"/>
</dbReference>
<feature type="domain" description="DUF2828" evidence="3">
    <location>
        <begin position="62"/>
        <end position="497"/>
    </location>
</feature>
<feature type="coiled-coil region" evidence="1">
    <location>
        <begin position="451"/>
        <end position="478"/>
    </location>
</feature>
<reference evidence="5 6" key="1">
    <citation type="submission" date="2024-05" db="EMBL/GenBank/DDBJ databases">
        <title>A draft genome resource for the thread blight pathogen Marasmius tenuissimus strain MS-2.</title>
        <authorList>
            <person name="Yulfo-Soto G.E."/>
            <person name="Baruah I.K."/>
            <person name="Amoako-Attah I."/>
            <person name="Bukari Y."/>
            <person name="Meinhardt L.W."/>
            <person name="Bailey B.A."/>
            <person name="Cohen S.P."/>
        </authorList>
    </citation>
    <scope>NUCLEOTIDE SEQUENCE [LARGE SCALE GENOMIC DNA]</scope>
    <source>
        <strain evidence="5 6">MS-2</strain>
    </source>
</reference>
<evidence type="ECO:0000313" key="6">
    <source>
        <dbReference type="Proteomes" id="UP001437256"/>
    </source>
</evidence>
<sequence length="733" mass="82788">MAFSQRYSLPELPELYDPNFLDVLVPASSPMDEDQKTVVDPEPVPKNPLVDALESTSHRKKTTNDAMAYDSTLSATLDAFNGLNPYSEGKELARLLDNAWQEDPALTLRLIWQQRSIHEGKSEKEGFYRAYGWLYENHPRTAIQNLPMLVSNSCPPSKAHPDGVRSHGYWKDLLNILVLALDGELGSSSPTFFTKPKLPYTYPQRNSKPKAGLAAHKKHNEEQETKAKEKRVEASKEQHTQLLQKLKEDRTYRALYVMVARLFADRLAEDLRVLEEIQKLPKNDERTKELQYKVSLAGKWAPTPGASHDKNTNIASAIVLLLHHRRETLPIDFPRSVENLQPTSPPSEGEKALETLRSFFQRWVLTPLRAAAVVTEPFMAANKWTEIRYNRVPSICMKKNMERFFQHDQVGFEKYLTAVESGKKGISGGTLLPHQVVAKAIELGDATQLQAQGQLQEAKTAKEKLKHLKSQMAEKQMRVVEAQWKTLIEKLREAGKIENAIAVCDVSGSMGNAHYSTNTKHPSPILPALALSMVLAQLAKPPFDSGFITFSADPQYVKLDSTLGLYDSLMKMEQAEWGMNTDFESVFLKLILPLAVKNNIKKEDMVKRLFVFSDMQFDAARQGRAADDWTTSHDVVEKHFKDAGYDVPQIVYWDLAAGGTVEAQADREGVAMMNGFSPALMKVFMGEDDDEEMDDWEKVEDEKDKDEKEKFDPITVMKKAAMRKSFDGLVVVD</sequence>
<dbReference type="InterPro" id="IPR011205">
    <property type="entry name" value="UCP015417_vWA"/>
</dbReference>
<dbReference type="SUPFAM" id="SSF53300">
    <property type="entry name" value="vWA-like"/>
    <property type="match status" value="1"/>
</dbReference>
<evidence type="ECO:0008006" key="7">
    <source>
        <dbReference type="Google" id="ProtNLM"/>
    </source>
</evidence>
<dbReference type="PANTHER" id="PTHR31373:SF27">
    <property type="entry name" value="TROVE DOMAIN-CONTAINING PROTEIN"/>
    <property type="match status" value="1"/>
</dbReference>
<name>A0ABR2ZU97_9AGAR</name>
<evidence type="ECO:0000313" key="5">
    <source>
        <dbReference type="EMBL" id="KAL0064681.1"/>
    </source>
</evidence>
<dbReference type="PANTHER" id="PTHR31373">
    <property type="entry name" value="OS06G0652100 PROTEIN"/>
    <property type="match status" value="1"/>
</dbReference>
<proteinExistence type="predicted"/>
<gene>
    <name evidence="5" type="ORF">AAF712_008379</name>
</gene>